<protein>
    <submittedName>
        <fullName evidence="1">Uncharacterized protein</fullName>
    </submittedName>
</protein>
<gene>
    <name evidence="1" type="ORF">COF40_10815</name>
</gene>
<sequence length="63" mass="7438">MRMQGYSICNITATIVVIIPNIKNINLVLRSFPFFDWILRKCKVNSFKQYKTAWDKPNPNTVF</sequence>
<comment type="caution">
    <text evidence="1">The sequence shown here is derived from an EMBL/GenBank/DDBJ whole genome shotgun (WGS) entry which is preliminary data.</text>
</comment>
<dbReference type="Proteomes" id="UP000225997">
    <property type="component" value="Unassembled WGS sequence"/>
</dbReference>
<accession>A0A2C4R1N9</accession>
<proteinExistence type="predicted"/>
<name>A0A2C4R1N9_9BACI</name>
<dbReference type="AlphaFoldDB" id="A0A2C4R1N9"/>
<organism evidence="1 2">
    <name type="scientific">Bacillus toyonensis</name>
    <dbReference type="NCBI Taxonomy" id="155322"/>
    <lineage>
        <taxon>Bacteria</taxon>
        <taxon>Bacillati</taxon>
        <taxon>Bacillota</taxon>
        <taxon>Bacilli</taxon>
        <taxon>Bacillales</taxon>
        <taxon>Bacillaceae</taxon>
        <taxon>Bacillus</taxon>
        <taxon>Bacillus cereus group</taxon>
    </lineage>
</organism>
<reference evidence="1 2" key="1">
    <citation type="submission" date="2017-09" db="EMBL/GenBank/DDBJ databases">
        <title>Large-scale bioinformatics analysis of Bacillus genomes uncovers conserved roles of natural products in bacterial physiology.</title>
        <authorList>
            <consortium name="Agbiome Team Llc"/>
            <person name="Bleich R.M."/>
            <person name="Grubbs K.J."/>
            <person name="Santa Maria K.C."/>
            <person name="Allen S.E."/>
            <person name="Farag S."/>
            <person name="Shank E.A."/>
            <person name="Bowers A."/>
        </authorList>
    </citation>
    <scope>NUCLEOTIDE SEQUENCE [LARGE SCALE GENOMIC DNA]</scope>
    <source>
        <strain evidence="1 2">AFS044250</strain>
    </source>
</reference>
<evidence type="ECO:0000313" key="1">
    <source>
        <dbReference type="EMBL" id="PHD70670.1"/>
    </source>
</evidence>
<dbReference type="EMBL" id="NUSQ01000048">
    <property type="protein sequence ID" value="PHD70670.1"/>
    <property type="molecule type" value="Genomic_DNA"/>
</dbReference>
<evidence type="ECO:0000313" key="2">
    <source>
        <dbReference type="Proteomes" id="UP000225997"/>
    </source>
</evidence>